<feature type="domain" description="SET" evidence="2">
    <location>
        <begin position="40"/>
        <end position="253"/>
    </location>
</feature>
<dbReference type="InterPro" id="IPR001214">
    <property type="entry name" value="SET_dom"/>
</dbReference>
<feature type="region of interest" description="Disordered" evidence="1">
    <location>
        <begin position="1"/>
        <end position="24"/>
    </location>
</feature>
<evidence type="ECO:0000313" key="3">
    <source>
        <dbReference type="EMBL" id="TKA74253.1"/>
    </source>
</evidence>
<dbReference type="Gene3D" id="3.90.1410.10">
    <property type="entry name" value="set domain protein methyltransferase, domain 1"/>
    <property type="match status" value="1"/>
</dbReference>
<dbReference type="AlphaFoldDB" id="A0A4U0XFX3"/>
<dbReference type="EMBL" id="NAJQ01000233">
    <property type="protein sequence ID" value="TKA74253.1"/>
    <property type="molecule type" value="Genomic_DNA"/>
</dbReference>
<dbReference type="SUPFAM" id="SSF82199">
    <property type="entry name" value="SET domain"/>
    <property type="match status" value="1"/>
</dbReference>
<dbReference type="PROSITE" id="PS50280">
    <property type="entry name" value="SET"/>
    <property type="match status" value="1"/>
</dbReference>
<name>A0A4U0XFX3_9PEZI</name>
<keyword evidence="4" id="KW-1185">Reference proteome</keyword>
<evidence type="ECO:0000313" key="4">
    <source>
        <dbReference type="Proteomes" id="UP000309340"/>
    </source>
</evidence>
<dbReference type="InterPro" id="IPR050600">
    <property type="entry name" value="SETD3_SETD6_MTase"/>
</dbReference>
<reference evidence="3 4" key="1">
    <citation type="submission" date="2017-03" db="EMBL/GenBank/DDBJ databases">
        <title>Genomes of endolithic fungi from Antarctica.</title>
        <authorList>
            <person name="Coleine C."/>
            <person name="Masonjones S."/>
            <person name="Stajich J.E."/>
        </authorList>
    </citation>
    <scope>NUCLEOTIDE SEQUENCE [LARGE SCALE GENOMIC DNA]</scope>
    <source>
        <strain evidence="3 4">CCFEE 5184</strain>
    </source>
</reference>
<dbReference type="PANTHER" id="PTHR13271:SF137">
    <property type="entry name" value="SET DOMAIN-CONTAINING PROTEIN"/>
    <property type="match status" value="1"/>
</dbReference>
<feature type="compositionally biased region" description="Basic residues" evidence="1">
    <location>
        <begin position="1"/>
        <end position="10"/>
    </location>
</feature>
<dbReference type="GO" id="GO:0016279">
    <property type="term" value="F:protein-lysine N-methyltransferase activity"/>
    <property type="evidence" value="ECO:0007669"/>
    <property type="project" value="UniProtKB-ARBA"/>
</dbReference>
<dbReference type="STRING" id="329884.A0A4U0XFX3"/>
<proteinExistence type="predicted"/>
<dbReference type="OrthoDB" id="341421at2759"/>
<protein>
    <recommendedName>
        <fullName evidence="2">SET domain-containing protein</fullName>
    </recommendedName>
</protein>
<organism evidence="3 4">
    <name type="scientific">Friedmanniomyces simplex</name>
    <dbReference type="NCBI Taxonomy" id="329884"/>
    <lineage>
        <taxon>Eukaryota</taxon>
        <taxon>Fungi</taxon>
        <taxon>Dikarya</taxon>
        <taxon>Ascomycota</taxon>
        <taxon>Pezizomycotina</taxon>
        <taxon>Dothideomycetes</taxon>
        <taxon>Dothideomycetidae</taxon>
        <taxon>Mycosphaerellales</taxon>
        <taxon>Teratosphaeriaceae</taxon>
        <taxon>Friedmanniomyces</taxon>
    </lineage>
</organism>
<evidence type="ECO:0000256" key="1">
    <source>
        <dbReference type="SAM" id="MobiDB-lite"/>
    </source>
</evidence>
<comment type="caution">
    <text evidence="3">The sequence shown here is derived from an EMBL/GenBank/DDBJ whole genome shotgun (WGS) entry which is preliminary data.</text>
</comment>
<accession>A0A4U0XFX3</accession>
<sequence length="396" mass="44107">MPPRAVKRKKLSEPESPANDAAATTYGDKHAAFTAWSKERGVEIRNAKPAQLPGRGLGLVTTAKIKPGARILFVPEKAMFKPDKSVPNASPQAQLAISAMKACKATDSGMSTWAATWPTDSDFEHSMPMRWPAYLRDLLPPAVEQPLRRQEEDYAKDVEAVRDLLAAGGYSEDDFRYYWSIVNSRSFHWKPPKGKAGSMVMCPFIDYINHAPSGTTCDVFQRANGYEVVADRNYEILATYGAHSNDKLLVHYGFVCASDPKTPNHDDDIRLDHILLPALTPAVRTQLQDVGFLGGYALLPATNELCFKTQVTVRAMLLTCNEWEYYVANGEDLGEDHSGAVKKFVEPLLRRYWDEASASFDCVAQRRKQMPAEAGELALLETRWSQIAHALQKLLT</sequence>
<evidence type="ECO:0000259" key="2">
    <source>
        <dbReference type="PROSITE" id="PS50280"/>
    </source>
</evidence>
<dbReference type="Proteomes" id="UP000309340">
    <property type="component" value="Unassembled WGS sequence"/>
</dbReference>
<dbReference type="InterPro" id="IPR046341">
    <property type="entry name" value="SET_dom_sf"/>
</dbReference>
<gene>
    <name evidence="3" type="ORF">B0A55_05689</name>
</gene>
<dbReference type="PANTHER" id="PTHR13271">
    <property type="entry name" value="UNCHARACTERIZED PUTATIVE METHYLTRANSFERASE"/>
    <property type="match status" value="1"/>
</dbReference>